<dbReference type="SUPFAM" id="SSF52833">
    <property type="entry name" value="Thioredoxin-like"/>
    <property type="match status" value="1"/>
</dbReference>
<comment type="caution">
    <text evidence="3">The sequence shown here is derived from an EMBL/GenBank/DDBJ whole genome shotgun (WGS) entry which is preliminary data.</text>
</comment>
<evidence type="ECO:0000313" key="3">
    <source>
        <dbReference type="EMBL" id="MFC3152927.1"/>
    </source>
</evidence>
<keyword evidence="4" id="KW-1185">Reference proteome</keyword>
<dbReference type="CDD" id="cd02976">
    <property type="entry name" value="NrdH"/>
    <property type="match status" value="1"/>
</dbReference>
<accession>A0ABV7HGB1</accession>
<evidence type="ECO:0000313" key="4">
    <source>
        <dbReference type="Proteomes" id="UP001595476"/>
    </source>
</evidence>
<dbReference type="InterPro" id="IPR051548">
    <property type="entry name" value="Grx-like_ET"/>
</dbReference>
<reference evidence="4" key="1">
    <citation type="journal article" date="2019" name="Int. J. Syst. Evol. Microbiol.">
        <title>The Global Catalogue of Microorganisms (GCM) 10K type strain sequencing project: providing services to taxonomists for standard genome sequencing and annotation.</title>
        <authorList>
            <consortium name="The Broad Institute Genomics Platform"/>
            <consortium name="The Broad Institute Genome Sequencing Center for Infectious Disease"/>
            <person name="Wu L."/>
            <person name="Ma J."/>
        </authorList>
    </citation>
    <scope>NUCLEOTIDE SEQUENCE [LARGE SCALE GENOMIC DNA]</scope>
    <source>
        <strain evidence="4">KCTC 52438</strain>
    </source>
</reference>
<keyword evidence="1" id="KW-0732">Signal</keyword>
<organism evidence="3 4">
    <name type="scientific">Litoribrevibacter euphylliae</name>
    <dbReference type="NCBI Taxonomy" id="1834034"/>
    <lineage>
        <taxon>Bacteria</taxon>
        <taxon>Pseudomonadati</taxon>
        <taxon>Pseudomonadota</taxon>
        <taxon>Gammaproteobacteria</taxon>
        <taxon>Oceanospirillales</taxon>
        <taxon>Oceanospirillaceae</taxon>
        <taxon>Litoribrevibacter</taxon>
    </lineage>
</organism>
<evidence type="ECO:0000259" key="2">
    <source>
        <dbReference type="Pfam" id="PF00462"/>
    </source>
</evidence>
<dbReference type="EMBL" id="JBHRSZ010000007">
    <property type="protein sequence ID" value="MFC3152927.1"/>
    <property type="molecule type" value="Genomic_DNA"/>
</dbReference>
<sequence length="113" mass="12772">MMQFFFNYLGKSTAILAVAFSANSMAKEPVSLNQNKIESNAVLYSAEWCGYCKKAKAFMNEHNIRFTELDLDKSDDYIDQFEADGGEGIPYLVVGDRKVSGFSEKDYSNVFHL</sequence>
<name>A0ABV7HGB1_9GAMM</name>
<dbReference type="PROSITE" id="PS51354">
    <property type="entry name" value="GLUTAREDOXIN_2"/>
    <property type="match status" value="1"/>
</dbReference>
<proteinExistence type="predicted"/>
<dbReference type="Proteomes" id="UP001595476">
    <property type="component" value="Unassembled WGS sequence"/>
</dbReference>
<dbReference type="RefSeq" id="WP_386722849.1">
    <property type="nucleotide sequence ID" value="NZ_JBHRSZ010000007.1"/>
</dbReference>
<dbReference type="InterPro" id="IPR002109">
    <property type="entry name" value="Glutaredoxin"/>
</dbReference>
<evidence type="ECO:0000256" key="1">
    <source>
        <dbReference type="SAM" id="SignalP"/>
    </source>
</evidence>
<dbReference type="PANTHER" id="PTHR34386">
    <property type="entry name" value="GLUTAREDOXIN"/>
    <property type="match status" value="1"/>
</dbReference>
<feature type="domain" description="Glutaredoxin" evidence="2">
    <location>
        <begin position="42"/>
        <end position="97"/>
    </location>
</feature>
<dbReference type="InterPro" id="IPR036249">
    <property type="entry name" value="Thioredoxin-like_sf"/>
</dbReference>
<dbReference type="Pfam" id="PF00462">
    <property type="entry name" value="Glutaredoxin"/>
    <property type="match status" value="1"/>
</dbReference>
<feature type="signal peptide" evidence="1">
    <location>
        <begin position="1"/>
        <end position="26"/>
    </location>
</feature>
<protein>
    <submittedName>
        <fullName evidence="3">Glutaredoxin family protein</fullName>
    </submittedName>
</protein>
<dbReference type="PANTHER" id="PTHR34386:SF1">
    <property type="entry name" value="GLUTAREDOXIN-LIKE PROTEIN NRDH"/>
    <property type="match status" value="1"/>
</dbReference>
<feature type="chain" id="PRO_5047106171" evidence="1">
    <location>
        <begin position="27"/>
        <end position="113"/>
    </location>
</feature>
<dbReference type="Gene3D" id="3.40.30.10">
    <property type="entry name" value="Glutaredoxin"/>
    <property type="match status" value="1"/>
</dbReference>
<gene>
    <name evidence="3" type="ORF">ACFOEK_17945</name>
</gene>